<gene>
    <name evidence="10" type="ORF">SAMN05660235_01109</name>
</gene>
<feature type="transmembrane region" description="Helical" evidence="8">
    <location>
        <begin position="145"/>
        <end position="165"/>
    </location>
</feature>
<keyword evidence="2" id="KW-1003">Cell membrane</keyword>
<dbReference type="GO" id="GO:0009103">
    <property type="term" value="P:lipopolysaccharide biosynthetic process"/>
    <property type="evidence" value="ECO:0007669"/>
    <property type="project" value="UniProtKB-ARBA"/>
</dbReference>
<evidence type="ECO:0000259" key="9">
    <source>
        <dbReference type="Pfam" id="PF13231"/>
    </source>
</evidence>
<evidence type="ECO:0000256" key="8">
    <source>
        <dbReference type="SAM" id="Phobius"/>
    </source>
</evidence>
<feature type="transmembrane region" description="Helical" evidence="8">
    <location>
        <begin position="177"/>
        <end position="199"/>
    </location>
</feature>
<evidence type="ECO:0000256" key="6">
    <source>
        <dbReference type="ARBA" id="ARBA00022989"/>
    </source>
</evidence>
<feature type="transmembrane region" description="Helical" evidence="8">
    <location>
        <begin position="215"/>
        <end position="233"/>
    </location>
</feature>
<dbReference type="STRING" id="1123285.SAMN05660235_01109"/>
<accession>A0A1G7JXR3</accession>
<keyword evidence="7 8" id="KW-0472">Membrane</keyword>
<dbReference type="Proteomes" id="UP000243333">
    <property type="component" value="Unassembled WGS sequence"/>
</dbReference>
<dbReference type="GO" id="GO:0005886">
    <property type="term" value="C:plasma membrane"/>
    <property type="evidence" value="ECO:0007669"/>
    <property type="project" value="UniProtKB-SubCell"/>
</dbReference>
<evidence type="ECO:0000256" key="4">
    <source>
        <dbReference type="ARBA" id="ARBA00022679"/>
    </source>
</evidence>
<keyword evidence="6 8" id="KW-1133">Transmembrane helix</keyword>
<feature type="transmembrane region" description="Helical" evidence="8">
    <location>
        <begin position="90"/>
        <end position="108"/>
    </location>
</feature>
<dbReference type="PANTHER" id="PTHR33908">
    <property type="entry name" value="MANNOSYLTRANSFERASE YKCB-RELATED"/>
    <property type="match status" value="1"/>
</dbReference>
<evidence type="ECO:0000256" key="5">
    <source>
        <dbReference type="ARBA" id="ARBA00022692"/>
    </source>
</evidence>
<keyword evidence="4 10" id="KW-0808">Transferase</keyword>
<proteinExistence type="predicted"/>
<evidence type="ECO:0000256" key="3">
    <source>
        <dbReference type="ARBA" id="ARBA00022676"/>
    </source>
</evidence>
<evidence type="ECO:0000313" key="10">
    <source>
        <dbReference type="EMBL" id="SDF29700.1"/>
    </source>
</evidence>
<evidence type="ECO:0000256" key="2">
    <source>
        <dbReference type="ARBA" id="ARBA00022475"/>
    </source>
</evidence>
<dbReference type="GO" id="GO:0016763">
    <property type="term" value="F:pentosyltransferase activity"/>
    <property type="evidence" value="ECO:0007669"/>
    <property type="project" value="TreeGrafter"/>
</dbReference>
<evidence type="ECO:0000256" key="7">
    <source>
        <dbReference type="ARBA" id="ARBA00023136"/>
    </source>
</evidence>
<dbReference type="EMBL" id="FNBU01000006">
    <property type="protein sequence ID" value="SDF29700.1"/>
    <property type="molecule type" value="Genomic_DNA"/>
</dbReference>
<evidence type="ECO:0000256" key="1">
    <source>
        <dbReference type="ARBA" id="ARBA00004651"/>
    </source>
</evidence>
<dbReference type="InterPro" id="IPR050297">
    <property type="entry name" value="LipidA_mod_glycosyltrf_83"/>
</dbReference>
<dbReference type="InterPro" id="IPR038731">
    <property type="entry name" value="RgtA/B/C-like"/>
</dbReference>
<organism evidence="10 11">
    <name type="scientific">Sporolituus thermophilus DSM 23256</name>
    <dbReference type="NCBI Taxonomy" id="1123285"/>
    <lineage>
        <taxon>Bacteria</taxon>
        <taxon>Bacillati</taxon>
        <taxon>Bacillota</taxon>
        <taxon>Negativicutes</taxon>
        <taxon>Selenomonadales</taxon>
        <taxon>Sporomusaceae</taxon>
        <taxon>Sporolituus</taxon>
    </lineage>
</organism>
<feature type="transmembrane region" description="Helical" evidence="8">
    <location>
        <begin position="12"/>
        <end position="32"/>
    </location>
</feature>
<reference evidence="11" key="1">
    <citation type="submission" date="2016-10" db="EMBL/GenBank/DDBJ databases">
        <authorList>
            <person name="Varghese N."/>
            <person name="Submissions S."/>
        </authorList>
    </citation>
    <scope>NUCLEOTIDE SEQUENCE [LARGE SCALE GENOMIC DNA]</scope>
    <source>
        <strain evidence="11">DSM 23256</strain>
    </source>
</reference>
<keyword evidence="11" id="KW-1185">Reference proteome</keyword>
<name>A0A1G7JXR3_9FIRM</name>
<dbReference type="Pfam" id="PF13231">
    <property type="entry name" value="PMT_2"/>
    <property type="match status" value="1"/>
</dbReference>
<protein>
    <submittedName>
        <fullName evidence="10">Dolichyl-phosphate-mannose-protein mannosyltransferase</fullName>
    </submittedName>
</protein>
<keyword evidence="5 8" id="KW-0812">Transmembrane</keyword>
<feature type="domain" description="Glycosyltransferase RgtA/B/C/D-like" evidence="9">
    <location>
        <begin position="79"/>
        <end position="224"/>
    </location>
</feature>
<comment type="subcellular location">
    <subcellularLocation>
        <location evidence="1">Cell membrane</location>
        <topology evidence="1">Multi-pass membrane protein</topology>
    </subcellularLocation>
</comment>
<dbReference type="AlphaFoldDB" id="A0A1G7JXR3"/>
<dbReference type="OrthoDB" id="2514438at2"/>
<feature type="transmembrane region" description="Helical" evidence="8">
    <location>
        <begin position="381"/>
        <end position="404"/>
    </location>
</feature>
<sequence length="418" mass="47774">MYQLYHKYKDRDLVVLGLLVTLAIAKNLRIFFSFLFSGKGFPQCDDSKWYLTYAGAIWQNLTDGLDMNDILYFGYNILLTTLLAIFKDPVVVIFIQAVIAGIGVILVYKISHILFNRTTAIIASLFYISTWDITLWSMYILSDSFFISLLLLSVYLLIMALETGLKKYKLLFAATALYMLVFRPTGIISLVFILIYLAIRVEKKSLVQLIKNHRWVIGGVLAVAGLVGVYLVTGNKFDPFINSLQFNAKKVLYNVYAKGWIYDKPTVHDYFFRSDYKINICNSLVLSYLINNWQHVLILYAKRAVAFLGHWVWKTDLSSVAGVMMFVSNLVPTVLFFTGTIAAIRNRLFKKAAVVWLVILAIFIFCVLVFIDWMYRYRAPAIPFIAIVAAYGADRIIHGTLIIVKRYGDAAKWKKGKC</sequence>
<feature type="transmembrane region" description="Helical" evidence="8">
    <location>
        <begin position="319"/>
        <end position="342"/>
    </location>
</feature>
<keyword evidence="3 10" id="KW-0328">Glycosyltransferase</keyword>
<feature type="transmembrane region" description="Helical" evidence="8">
    <location>
        <begin position="354"/>
        <end position="375"/>
    </location>
</feature>
<evidence type="ECO:0000313" key="11">
    <source>
        <dbReference type="Proteomes" id="UP000243333"/>
    </source>
</evidence>
<dbReference type="PANTHER" id="PTHR33908:SF11">
    <property type="entry name" value="MEMBRANE PROTEIN"/>
    <property type="match status" value="1"/>
</dbReference>
<dbReference type="RefSeq" id="WP_093688892.1">
    <property type="nucleotide sequence ID" value="NZ_FNBU01000006.1"/>
</dbReference>